<dbReference type="Proteomes" id="UP001501523">
    <property type="component" value="Unassembled WGS sequence"/>
</dbReference>
<gene>
    <name evidence="2" type="ORF">GCM10009105_35100</name>
</gene>
<protein>
    <submittedName>
        <fullName evidence="2">Uncharacterized protein</fullName>
    </submittedName>
</protein>
<feature type="chain" id="PRO_5046142712" evidence="1">
    <location>
        <begin position="23"/>
        <end position="163"/>
    </location>
</feature>
<comment type="caution">
    <text evidence="2">The sequence shown here is derived from an EMBL/GenBank/DDBJ whole genome shotgun (WGS) entry which is preliminary data.</text>
</comment>
<dbReference type="EMBL" id="BAAAEU010000025">
    <property type="protein sequence ID" value="GAA0723249.1"/>
    <property type="molecule type" value="Genomic_DNA"/>
</dbReference>
<evidence type="ECO:0000256" key="1">
    <source>
        <dbReference type="SAM" id="SignalP"/>
    </source>
</evidence>
<name>A0ABP3U2R3_9GAMM</name>
<keyword evidence="1" id="KW-0732">Signal</keyword>
<keyword evidence="3" id="KW-1185">Reference proteome</keyword>
<proteinExistence type="predicted"/>
<organism evidence="2 3">
    <name type="scientific">Dokdonella soli</name>
    <dbReference type="NCBI Taxonomy" id="529810"/>
    <lineage>
        <taxon>Bacteria</taxon>
        <taxon>Pseudomonadati</taxon>
        <taxon>Pseudomonadota</taxon>
        <taxon>Gammaproteobacteria</taxon>
        <taxon>Lysobacterales</taxon>
        <taxon>Rhodanobacteraceae</taxon>
        <taxon>Dokdonella</taxon>
    </lineage>
</organism>
<evidence type="ECO:0000313" key="3">
    <source>
        <dbReference type="Proteomes" id="UP001501523"/>
    </source>
</evidence>
<accession>A0ABP3U2R3</accession>
<evidence type="ECO:0000313" key="2">
    <source>
        <dbReference type="EMBL" id="GAA0723249.1"/>
    </source>
</evidence>
<dbReference type="RefSeq" id="WP_343793600.1">
    <property type="nucleotide sequence ID" value="NZ_BAAAEU010000025.1"/>
</dbReference>
<feature type="signal peptide" evidence="1">
    <location>
        <begin position="1"/>
        <end position="22"/>
    </location>
</feature>
<reference evidence="3" key="1">
    <citation type="journal article" date="2019" name="Int. J. Syst. Evol. Microbiol.">
        <title>The Global Catalogue of Microorganisms (GCM) 10K type strain sequencing project: providing services to taxonomists for standard genome sequencing and annotation.</title>
        <authorList>
            <consortium name="The Broad Institute Genomics Platform"/>
            <consortium name="The Broad Institute Genome Sequencing Center for Infectious Disease"/>
            <person name="Wu L."/>
            <person name="Ma J."/>
        </authorList>
    </citation>
    <scope>NUCLEOTIDE SEQUENCE [LARGE SCALE GENOMIC DNA]</scope>
    <source>
        <strain evidence="3">JCM 15421</strain>
    </source>
</reference>
<sequence length="163" mass="18274">MRMQSIAPFVLFGLLSFSRVEAQTWEQPDMLWWYGNYSASTCGAPNTIGSFDGYLSYGSPDVVYKLPYVIPRGMARGPEFLTLYPNNWYQPVDFEVFVCGYKSGYNVWDCPIEADNMDNTGSPIRLVIPPEDQGFHIIVTSGLLNQNHSYGNGCGAYTLVTSH</sequence>